<dbReference type="GO" id="GO:0005975">
    <property type="term" value="P:carbohydrate metabolic process"/>
    <property type="evidence" value="ECO:0007669"/>
    <property type="project" value="InterPro"/>
</dbReference>
<dbReference type="RefSeq" id="WP_105917688.1">
    <property type="nucleotide sequence ID" value="NZ_CP021072.1"/>
</dbReference>
<dbReference type="EMBL" id="CP032823">
    <property type="protein sequence ID" value="AYJ79911.1"/>
    <property type="molecule type" value="Genomic_DNA"/>
</dbReference>
<evidence type="ECO:0000256" key="1">
    <source>
        <dbReference type="ARBA" id="ARBA00022676"/>
    </source>
</evidence>
<dbReference type="Pfam" id="PF01531">
    <property type="entry name" value="Glyco_transf_11"/>
    <property type="match status" value="1"/>
</dbReference>
<protein>
    <submittedName>
        <fullName evidence="3">Alpha-1,2-fucosyltransferase</fullName>
    </submittedName>
</protein>
<dbReference type="PANTHER" id="PTHR11927:SF9">
    <property type="entry name" value="L-FUCOSYLTRANSFERASE"/>
    <property type="match status" value="1"/>
</dbReference>
<dbReference type="KEGG" id="acre:ACRYA_0773"/>
<dbReference type="GO" id="GO:0008107">
    <property type="term" value="F:galactoside 2-alpha-L-fucosyltransferase activity"/>
    <property type="evidence" value="ECO:0007669"/>
    <property type="project" value="InterPro"/>
</dbReference>
<evidence type="ECO:0000256" key="2">
    <source>
        <dbReference type="ARBA" id="ARBA00022679"/>
    </source>
</evidence>
<dbReference type="AlphaFoldDB" id="A0AAD0TT76"/>
<dbReference type="InterPro" id="IPR002516">
    <property type="entry name" value="Glyco_trans_11"/>
</dbReference>
<proteinExistence type="predicted"/>
<sequence length="287" mass="33958">MIIVKIIGGLGNQMFEYAYAKALQQKGYEVNIDISEFDTYKLHGGFQLDKYDIDLQISSTQENDTFYKRNIFFSILNKLNLLPRKIIKERDISFCKELLEIKDNSYVMGYFQCEKYFIDIKKVLIEQFKINQPISSFTFEIEEKILKFKNSCSLHIRRGDYTHKSNANIHGVCSLDYYKNAIEVMKNQLGNDIVYFIFSDDIEWVKNNLIIENAIYIDSQETRLPHEDIYLMSLCNHNIIANSSFSWWGAWLNQNQKKIVIAPKKWFENTKMQKQVKDIIPDTWIKI</sequence>
<keyword evidence="1" id="KW-0328">Glycosyltransferase</keyword>
<dbReference type="CDD" id="cd11301">
    <property type="entry name" value="Fut1_Fut2_like"/>
    <property type="match status" value="1"/>
</dbReference>
<reference evidence="3 4" key="1">
    <citation type="submission" date="2018-10" db="EMBL/GenBank/DDBJ databases">
        <title>Complete genome sequences of Arcobacter cryaerophilus strains ATCC 43158 and ATCC 49615.</title>
        <authorList>
            <person name="Miller W.G."/>
            <person name="Yee E."/>
            <person name="Bono J.L."/>
        </authorList>
    </citation>
    <scope>NUCLEOTIDE SEQUENCE [LARGE SCALE GENOMIC DNA]</scope>
    <source>
        <strain evidence="3 4">ATCC 43158</strain>
    </source>
</reference>
<gene>
    <name evidence="3" type="ORF">ACRYA_0773</name>
</gene>
<dbReference type="GO" id="GO:0016020">
    <property type="term" value="C:membrane"/>
    <property type="evidence" value="ECO:0007669"/>
    <property type="project" value="InterPro"/>
</dbReference>
<dbReference type="Proteomes" id="UP000273809">
    <property type="component" value="Chromosome"/>
</dbReference>
<name>A0AAD0TT76_9BACT</name>
<keyword evidence="2" id="KW-0808">Transferase</keyword>
<evidence type="ECO:0000313" key="4">
    <source>
        <dbReference type="Proteomes" id="UP000273809"/>
    </source>
</evidence>
<dbReference type="PANTHER" id="PTHR11927">
    <property type="entry name" value="GALACTOSIDE 2-L-FUCOSYLTRANSFERASE"/>
    <property type="match status" value="1"/>
</dbReference>
<organism evidence="3 4">
    <name type="scientific">Aliarcobacter cryaerophilus ATCC 43158</name>
    <dbReference type="NCBI Taxonomy" id="1032070"/>
    <lineage>
        <taxon>Bacteria</taxon>
        <taxon>Pseudomonadati</taxon>
        <taxon>Campylobacterota</taxon>
        <taxon>Epsilonproteobacteria</taxon>
        <taxon>Campylobacterales</taxon>
        <taxon>Arcobacteraceae</taxon>
        <taxon>Aliarcobacter</taxon>
    </lineage>
</organism>
<accession>A0AAD0TT76</accession>
<evidence type="ECO:0000313" key="3">
    <source>
        <dbReference type="EMBL" id="AYJ79911.1"/>
    </source>
</evidence>